<comment type="similarity">
    <text evidence="2 9">Belongs to the ABC-2 integral membrane protein family.</text>
</comment>
<dbReference type="InterPro" id="IPR047817">
    <property type="entry name" value="ABC2_TM_bact-type"/>
</dbReference>
<feature type="transmembrane region" description="Helical" evidence="9">
    <location>
        <begin position="224"/>
        <end position="243"/>
    </location>
</feature>
<keyword evidence="6 9" id="KW-0812">Transmembrane</keyword>
<evidence type="ECO:0000256" key="9">
    <source>
        <dbReference type="RuleBase" id="RU361157"/>
    </source>
</evidence>
<dbReference type="GO" id="GO:0140359">
    <property type="term" value="F:ABC-type transporter activity"/>
    <property type="evidence" value="ECO:0007669"/>
    <property type="project" value="InterPro"/>
</dbReference>
<evidence type="ECO:0000259" key="10">
    <source>
        <dbReference type="PROSITE" id="PS51012"/>
    </source>
</evidence>
<dbReference type="InterPro" id="IPR013525">
    <property type="entry name" value="ABC2_TM"/>
</dbReference>
<feature type="transmembrane region" description="Helical" evidence="9">
    <location>
        <begin position="102"/>
        <end position="123"/>
    </location>
</feature>
<keyword evidence="5" id="KW-0997">Cell inner membrane</keyword>
<feature type="domain" description="ABC transmembrane type-2" evidence="10">
    <location>
        <begin position="24"/>
        <end position="246"/>
    </location>
</feature>
<evidence type="ECO:0000256" key="1">
    <source>
        <dbReference type="ARBA" id="ARBA00004429"/>
    </source>
</evidence>
<protein>
    <recommendedName>
        <fullName evidence="9">Transport permease protein</fullName>
    </recommendedName>
</protein>
<comment type="subcellular location">
    <subcellularLocation>
        <location evidence="1">Cell inner membrane</location>
        <topology evidence="1">Multi-pass membrane protein</topology>
    </subcellularLocation>
    <subcellularLocation>
        <location evidence="9">Cell membrane</location>
        <topology evidence="9">Multi-pass membrane protein</topology>
    </subcellularLocation>
</comment>
<dbReference type="PRINTS" id="PR00164">
    <property type="entry name" value="ABC2TRNSPORT"/>
</dbReference>
<feature type="transmembrane region" description="Helical" evidence="9">
    <location>
        <begin position="167"/>
        <end position="186"/>
    </location>
</feature>
<name>A0A2N5ZG10_MUIH1</name>
<evidence type="ECO:0000313" key="12">
    <source>
        <dbReference type="Proteomes" id="UP000234857"/>
    </source>
</evidence>
<dbReference type="Proteomes" id="UP000234857">
    <property type="component" value="Unassembled WGS sequence"/>
</dbReference>
<evidence type="ECO:0000256" key="7">
    <source>
        <dbReference type="ARBA" id="ARBA00022989"/>
    </source>
</evidence>
<evidence type="ECO:0000256" key="3">
    <source>
        <dbReference type="ARBA" id="ARBA00022448"/>
    </source>
</evidence>
<dbReference type="PROSITE" id="PS51012">
    <property type="entry name" value="ABC_TM2"/>
    <property type="match status" value="1"/>
</dbReference>
<proteinExistence type="inferred from homology"/>
<evidence type="ECO:0000256" key="5">
    <source>
        <dbReference type="ARBA" id="ARBA00022519"/>
    </source>
</evidence>
<reference evidence="11 12" key="1">
    <citation type="submission" date="2017-11" db="EMBL/GenBank/DDBJ databases">
        <title>Genome-resolved metagenomics identifies genetic mobility, metabolic interactions, and unexpected diversity in perchlorate-reducing communities.</title>
        <authorList>
            <person name="Barnum T.P."/>
            <person name="Figueroa I.A."/>
            <person name="Carlstrom C.I."/>
            <person name="Lucas L.N."/>
            <person name="Engelbrektson A.L."/>
            <person name="Coates J.D."/>
        </authorList>
    </citation>
    <scope>NUCLEOTIDE SEQUENCE [LARGE SCALE GENOMIC DNA]</scope>
    <source>
        <strain evidence="11">BM706</strain>
    </source>
</reference>
<dbReference type="GO" id="GO:0015920">
    <property type="term" value="P:lipopolysaccharide transport"/>
    <property type="evidence" value="ECO:0007669"/>
    <property type="project" value="TreeGrafter"/>
</dbReference>
<comment type="caution">
    <text evidence="11">The sequence shown here is derived from an EMBL/GenBank/DDBJ whole genome shotgun (WGS) entry which is preliminary data.</text>
</comment>
<dbReference type="Pfam" id="PF01061">
    <property type="entry name" value="ABC2_membrane"/>
    <property type="match status" value="1"/>
</dbReference>
<dbReference type="EMBL" id="PKTG01000085">
    <property type="protein sequence ID" value="PLX17581.1"/>
    <property type="molecule type" value="Genomic_DNA"/>
</dbReference>
<evidence type="ECO:0000256" key="4">
    <source>
        <dbReference type="ARBA" id="ARBA00022475"/>
    </source>
</evidence>
<feature type="transmembrane region" description="Helical" evidence="9">
    <location>
        <begin position="59"/>
        <end position="81"/>
    </location>
</feature>
<evidence type="ECO:0000256" key="8">
    <source>
        <dbReference type="ARBA" id="ARBA00023136"/>
    </source>
</evidence>
<evidence type="ECO:0000256" key="2">
    <source>
        <dbReference type="ARBA" id="ARBA00007783"/>
    </source>
</evidence>
<dbReference type="PANTHER" id="PTHR30413:SF8">
    <property type="entry name" value="TRANSPORT PERMEASE PROTEIN"/>
    <property type="match status" value="1"/>
</dbReference>
<dbReference type="GO" id="GO:0043190">
    <property type="term" value="C:ATP-binding cassette (ABC) transporter complex"/>
    <property type="evidence" value="ECO:0007669"/>
    <property type="project" value="InterPro"/>
</dbReference>
<feature type="transmembrane region" description="Helical" evidence="9">
    <location>
        <begin position="129"/>
        <end position="155"/>
    </location>
</feature>
<evidence type="ECO:0000256" key="6">
    <source>
        <dbReference type="ARBA" id="ARBA00022692"/>
    </source>
</evidence>
<feature type="transmembrane region" description="Helical" evidence="9">
    <location>
        <begin position="21"/>
        <end position="47"/>
    </location>
</feature>
<dbReference type="PANTHER" id="PTHR30413">
    <property type="entry name" value="INNER MEMBRANE TRANSPORT PERMEASE"/>
    <property type="match status" value="1"/>
</dbReference>
<gene>
    <name evidence="11" type="ORF">C0601_07440</name>
</gene>
<dbReference type="InterPro" id="IPR000412">
    <property type="entry name" value="ABC_2_transport"/>
</dbReference>
<keyword evidence="8 9" id="KW-0472">Membrane</keyword>
<accession>A0A2N5ZG10</accession>
<keyword evidence="7 9" id="KW-1133">Transmembrane helix</keyword>
<sequence length="254" mass="29941">MKRFNLLKRLFHLVFKLKYSGSYLGILWSFFNPIIMAVIFTIVFKYILKIQVENFPLFLFSGIVAWNFLSANLINSCFTFIKNHEIIQKIKFDYEMLLMAEIIVNTIIFAINLLILTLFSFVSGVKISLIIFLIHFPLMLIMLLLLSYSFGLILASITVFIRDIPHFTEIFLTIWLYVSPVFYVPSMIPDKIMTFLIYNPVFYPLIAIRKIFYQKDFAGDNWNIFWINLGVIIGIFVLSIIVYKKTEKHFPEYV</sequence>
<dbReference type="AlphaFoldDB" id="A0A2N5ZG10"/>
<keyword evidence="3 9" id="KW-0813">Transport</keyword>
<keyword evidence="4 9" id="KW-1003">Cell membrane</keyword>
<organism evidence="11 12">
    <name type="scientific">Muiribacterium halophilum</name>
    <dbReference type="NCBI Taxonomy" id="2053465"/>
    <lineage>
        <taxon>Bacteria</taxon>
        <taxon>Candidatus Muiribacteriota</taxon>
        <taxon>Candidatus Muiribacteriia</taxon>
        <taxon>Candidatus Muiribacteriales</taxon>
        <taxon>Candidatus Muiribacteriaceae</taxon>
        <taxon>Candidatus Muiribacterium</taxon>
    </lineage>
</organism>
<evidence type="ECO:0000313" key="11">
    <source>
        <dbReference type="EMBL" id="PLX17581.1"/>
    </source>
</evidence>